<protein>
    <recommendedName>
        <fullName evidence="4">Transmembrane protein</fullName>
    </recommendedName>
</protein>
<dbReference type="EMBL" id="NESQ01000348">
    <property type="protein sequence ID" value="PUU73754.1"/>
    <property type="molecule type" value="Genomic_DNA"/>
</dbReference>
<keyword evidence="3" id="KW-1185">Reference proteome</keyword>
<comment type="caution">
    <text evidence="2">The sequence shown here is derived from an EMBL/GenBank/DDBJ whole genome shotgun (WGS) entry which is preliminary data.</text>
</comment>
<keyword evidence="1" id="KW-0812">Transmembrane</keyword>
<evidence type="ECO:0000313" key="3">
    <source>
        <dbReference type="Proteomes" id="UP000244722"/>
    </source>
</evidence>
<dbReference type="Proteomes" id="UP000244722">
    <property type="component" value="Unassembled WGS sequence"/>
</dbReference>
<organism evidence="2 3">
    <name type="scientific">Tuber borchii</name>
    <name type="common">White truffle</name>
    <dbReference type="NCBI Taxonomy" id="42251"/>
    <lineage>
        <taxon>Eukaryota</taxon>
        <taxon>Fungi</taxon>
        <taxon>Dikarya</taxon>
        <taxon>Ascomycota</taxon>
        <taxon>Pezizomycotina</taxon>
        <taxon>Pezizomycetes</taxon>
        <taxon>Pezizales</taxon>
        <taxon>Tuberaceae</taxon>
        <taxon>Tuber</taxon>
    </lineage>
</organism>
<proteinExistence type="predicted"/>
<gene>
    <name evidence="2" type="ORF">B9Z19DRAFT_511018</name>
</gene>
<keyword evidence="1" id="KW-1133">Transmembrane helix</keyword>
<accession>A0A2T6ZED2</accession>
<feature type="transmembrane region" description="Helical" evidence="1">
    <location>
        <begin position="22"/>
        <end position="42"/>
    </location>
</feature>
<evidence type="ECO:0008006" key="4">
    <source>
        <dbReference type="Google" id="ProtNLM"/>
    </source>
</evidence>
<reference evidence="2 3" key="1">
    <citation type="submission" date="2017-04" db="EMBL/GenBank/DDBJ databases">
        <title>Draft genome sequence of Tuber borchii Vittad., a whitish edible truffle.</title>
        <authorList>
            <consortium name="DOE Joint Genome Institute"/>
            <person name="Murat C."/>
            <person name="Kuo A."/>
            <person name="Barry K.W."/>
            <person name="Clum A."/>
            <person name="Dockter R.B."/>
            <person name="Fauchery L."/>
            <person name="Iotti M."/>
            <person name="Kohler A."/>
            <person name="Labutti K."/>
            <person name="Lindquist E.A."/>
            <person name="Lipzen A."/>
            <person name="Ohm R.A."/>
            <person name="Wang M."/>
            <person name="Grigoriev I.V."/>
            <person name="Zambonelli A."/>
            <person name="Martin F.M."/>
        </authorList>
    </citation>
    <scope>NUCLEOTIDE SEQUENCE [LARGE SCALE GENOMIC DNA]</scope>
    <source>
        <strain evidence="2 3">Tbo3840</strain>
    </source>
</reference>
<sequence>MKFWACNFKGDWLGYDLLECWLGLYGLCLGVFCVDFSCWSWISILSWKSCGQVDVD</sequence>
<dbReference type="AlphaFoldDB" id="A0A2T6ZED2"/>
<evidence type="ECO:0000313" key="2">
    <source>
        <dbReference type="EMBL" id="PUU73754.1"/>
    </source>
</evidence>
<keyword evidence="1" id="KW-0472">Membrane</keyword>
<name>A0A2T6ZED2_TUBBO</name>
<evidence type="ECO:0000256" key="1">
    <source>
        <dbReference type="SAM" id="Phobius"/>
    </source>
</evidence>